<protein>
    <submittedName>
        <fullName evidence="4">Ankyrin</fullName>
    </submittedName>
</protein>
<dbReference type="Pfam" id="PF00023">
    <property type="entry name" value="Ank"/>
    <property type="match status" value="3"/>
</dbReference>
<evidence type="ECO:0000256" key="3">
    <source>
        <dbReference type="PROSITE-ProRule" id="PRU00023"/>
    </source>
</evidence>
<dbReference type="SUPFAM" id="SSF48403">
    <property type="entry name" value="Ankyrin repeat"/>
    <property type="match status" value="1"/>
</dbReference>
<feature type="non-terminal residue" evidence="4">
    <location>
        <position position="201"/>
    </location>
</feature>
<feature type="non-terminal residue" evidence="4">
    <location>
        <position position="1"/>
    </location>
</feature>
<keyword evidence="5" id="KW-1185">Reference proteome</keyword>
<dbReference type="STRING" id="1336337.A0A3N4K8Q7"/>
<dbReference type="SMART" id="SM00248">
    <property type="entry name" value="ANK"/>
    <property type="match status" value="5"/>
</dbReference>
<evidence type="ECO:0000256" key="2">
    <source>
        <dbReference type="ARBA" id="ARBA00023043"/>
    </source>
</evidence>
<dbReference type="PROSITE" id="PS50088">
    <property type="entry name" value="ANK_REPEAT"/>
    <property type="match status" value="1"/>
</dbReference>
<proteinExistence type="predicted"/>
<accession>A0A3N4K8Q7</accession>
<reference evidence="4 5" key="1">
    <citation type="journal article" date="2018" name="Nat. Ecol. Evol.">
        <title>Pezizomycetes genomes reveal the molecular basis of ectomycorrhizal truffle lifestyle.</title>
        <authorList>
            <person name="Murat C."/>
            <person name="Payen T."/>
            <person name="Noel B."/>
            <person name="Kuo A."/>
            <person name="Morin E."/>
            <person name="Chen J."/>
            <person name="Kohler A."/>
            <person name="Krizsan K."/>
            <person name="Balestrini R."/>
            <person name="Da Silva C."/>
            <person name="Montanini B."/>
            <person name="Hainaut M."/>
            <person name="Levati E."/>
            <person name="Barry K.W."/>
            <person name="Belfiori B."/>
            <person name="Cichocki N."/>
            <person name="Clum A."/>
            <person name="Dockter R.B."/>
            <person name="Fauchery L."/>
            <person name="Guy J."/>
            <person name="Iotti M."/>
            <person name="Le Tacon F."/>
            <person name="Lindquist E.A."/>
            <person name="Lipzen A."/>
            <person name="Malagnac F."/>
            <person name="Mello A."/>
            <person name="Molinier V."/>
            <person name="Miyauchi S."/>
            <person name="Poulain J."/>
            <person name="Riccioni C."/>
            <person name="Rubini A."/>
            <person name="Sitrit Y."/>
            <person name="Splivallo R."/>
            <person name="Traeger S."/>
            <person name="Wang M."/>
            <person name="Zifcakova L."/>
            <person name="Wipf D."/>
            <person name="Zambonelli A."/>
            <person name="Paolocci F."/>
            <person name="Nowrousian M."/>
            <person name="Ottonello S."/>
            <person name="Baldrian P."/>
            <person name="Spatafora J.W."/>
            <person name="Henrissat B."/>
            <person name="Nagy L.G."/>
            <person name="Aury J.M."/>
            <person name="Wincker P."/>
            <person name="Grigoriev I.V."/>
            <person name="Bonfante P."/>
            <person name="Martin F.M."/>
        </authorList>
    </citation>
    <scope>NUCLEOTIDE SEQUENCE [LARGE SCALE GENOMIC DNA]</scope>
    <source>
        <strain evidence="4 5">120613-1</strain>
    </source>
</reference>
<dbReference type="PANTHER" id="PTHR24126:SF14">
    <property type="entry name" value="ANK_REP_REGION DOMAIN-CONTAINING PROTEIN"/>
    <property type="match status" value="1"/>
</dbReference>
<dbReference type="Pfam" id="PF12796">
    <property type="entry name" value="Ank_2"/>
    <property type="match status" value="1"/>
</dbReference>
<dbReference type="AlphaFoldDB" id="A0A3N4K8Q7"/>
<keyword evidence="2 3" id="KW-0040">ANK repeat</keyword>
<evidence type="ECO:0000256" key="1">
    <source>
        <dbReference type="ARBA" id="ARBA00022737"/>
    </source>
</evidence>
<dbReference type="PROSITE" id="PS50297">
    <property type="entry name" value="ANK_REP_REGION"/>
    <property type="match status" value="1"/>
</dbReference>
<evidence type="ECO:0000313" key="5">
    <source>
        <dbReference type="Proteomes" id="UP000276215"/>
    </source>
</evidence>
<organism evidence="4 5">
    <name type="scientific">Choiromyces venosus 120613-1</name>
    <dbReference type="NCBI Taxonomy" id="1336337"/>
    <lineage>
        <taxon>Eukaryota</taxon>
        <taxon>Fungi</taxon>
        <taxon>Dikarya</taxon>
        <taxon>Ascomycota</taxon>
        <taxon>Pezizomycotina</taxon>
        <taxon>Pezizomycetes</taxon>
        <taxon>Pezizales</taxon>
        <taxon>Tuberaceae</taxon>
        <taxon>Choiromyces</taxon>
    </lineage>
</organism>
<gene>
    <name evidence="4" type="ORF">L873DRAFT_1567932</name>
</gene>
<dbReference type="OrthoDB" id="823504at2759"/>
<feature type="repeat" description="ANK" evidence="3">
    <location>
        <begin position="1"/>
        <end position="32"/>
    </location>
</feature>
<dbReference type="EMBL" id="ML120356">
    <property type="protein sequence ID" value="RPB04841.1"/>
    <property type="molecule type" value="Genomic_DNA"/>
</dbReference>
<sequence>RTPLHIAAANGLTEVVAQLVKRPDVDVNTRDVHLHCVSCENASLQCGTPLIEAVRRGHDEVVRLLLTDSCLDVNLPCAGTARPTPLYCAAGEGNVNVVRMLLADPRIDVNLGCLDNGNTPLHAAAAGPGYSGCDEVVRILVADSRVDVNIQGQWGYTPLHVAVGSGGGAGVKALLEKRNDVLLNIRGDWGCTPLHIAAERG</sequence>
<keyword evidence="1" id="KW-0677">Repeat</keyword>
<dbReference type="Gene3D" id="1.25.40.20">
    <property type="entry name" value="Ankyrin repeat-containing domain"/>
    <property type="match status" value="3"/>
</dbReference>
<dbReference type="InterPro" id="IPR002110">
    <property type="entry name" value="Ankyrin_rpt"/>
</dbReference>
<dbReference type="Proteomes" id="UP000276215">
    <property type="component" value="Unassembled WGS sequence"/>
</dbReference>
<name>A0A3N4K8Q7_9PEZI</name>
<evidence type="ECO:0000313" key="4">
    <source>
        <dbReference type="EMBL" id="RPB04841.1"/>
    </source>
</evidence>
<dbReference type="InterPro" id="IPR036770">
    <property type="entry name" value="Ankyrin_rpt-contain_sf"/>
</dbReference>
<dbReference type="PANTHER" id="PTHR24126">
    <property type="entry name" value="ANKYRIN REPEAT, PH AND SEC7 DOMAIN CONTAINING PROTEIN SECG-RELATED"/>
    <property type="match status" value="1"/>
</dbReference>